<organism evidence="1 2">
    <name type="scientific">Psychroflexus salinarum</name>
    <dbReference type="NCBI Taxonomy" id="546024"/>
    <lineage>
        <taxon>Bacteria</taxon>
        <taxon>Pseudomonadati</taxon>
        <taxon>Bacteroidota</taxon>
        <taxon>Flavobacteriia</taxon>
        <taxon>Flavobacteriales</taxon>
        <taxon>Flavobacteriaceae</taxon>
        <taxon>Psychroflexus</taxon>
    </lineage>
</organism>
<name>A0ABW3GNH9_9FLAO</name>
<dbReference type="EMBL" id="JBHTIV010000005">
    <property type="protein sequence ID" value="MFD0931789.1"/>
    <property type="molecule type" value="Genomic_DNA"/>
</dbReference>
<dbReference type="RefSeq" id="WP_379657118.1">
    <property type="nucleotide sequence ID" value="NZ_JBHTIV010000005.1"/>
</dbReference>
<proteinExistence type="predicted"/>
<sequence length="484" mass="56149">MKANFILLLLFVNTCFGQYPFLEINASDIQSRWKIQDAYLIEDSKTNSYYAILEEDKVTHGFKFDSIGTLVNRITSEGLKRKYKEIIGHIIKNNKLLLIQKNDKGNKFAYIQYDFTTGKTKEAEYDIEKRTDRFVESYCTSDRCIIYTIDISNNNSLKKWEYKIDGKSSVKEIFLTKQLRMSGIKDNYLSSYIIEAKGFTSNIDLVKVNNKIPNNIEITANPNKMYEYENGFVWTLDGDLEHTILLNFDYPEFEPKVRIIKKSRLKNEWGGKSNSFLFEDKIAQVMSNNKELIVDIKSIEQPEDLIKTLRVGKKEEIEFKNSQILQEGSMYSFGSTRKMEKTSKLLRKMSSQDNGISINRNKDKYHITIGGIRKQTSGGGMMMPGFGAVPMGTFGAMTVSFNPTFYAYGLYSNTGSTRIECLFDKEFNHSEGEIEKNVFDRIDDYKEVNERNIKVESITYFNNRVILGYLSLREDRYLFKSFDL</sequence>
<reference evidence="2" key="1">
    <citation type="journal article" date="2019" name="Int. J. Syst. Evol. Microbiol.">
        <title>The Global Catalogue of Microorganisms (GCM) 10K type strain sequencing project: providing services to taxonomists for standard genome sequencing and annotation.</title>
        <authorList>
            <consortium name="The Broad Institute Genomics Platform"/>
            <consortium name="The Broad Institute Genome Sequencing Center for Infectious Disease"/>
            <person name="Wu L."/>
            <person name="Ma J."/>
        </authorList>
    </citation>
    <scope>NUCLEOTIDE SEQUENCE [LARGE SCALE GENOMIC DNA]</scope>
    <source>
        <strain evidence="2">CCUG 56752</strain>
    </source>
</reference>
<evidence type="ECO:0000313" key="2">
    <source>
        <dbReference type="Proteomes" id="UP001597049"/>
    </source>
</evidence>
<gene>
    <name evidence="1" type="ORF">ACFQ0R_04165</name>
</gene>
<dbReference type="Proteomes" id="UP001597049">
    <property type="component" value="Unassembled WGS sequence"/>
</dbReference>
<comment type="caution">
    <text evidence="1">The sequence shown here is derived from an EMBL/GenBank/DDBJ whole genome shotgun (WGS) entry which is preliminary data.</text>
</comment>
<accession>A0ABW3GNH9</accession>
<evidence type="ECO:0000313" key="1">
    <source>
        <dbReference type="EMBL" id="MFD0931789.1"/>
    </source>
</evidence>
<keyword evidence="2" id="KW-1185">Reference proteome</keyword>
<protein>
    <submittedName>
        <fullName evidence="1">Uncharacterized protein</fullName>
    </submittedName>
</protein>